<evidence type="ECO:0000313" key="2">
    <source>
        <dbReference type="EMBL" id="PKZ21660.1"/>
    </source>
</evidence>
<feature type="compositionally biased region" description="Acidic residues" evidence="1">
    <location>
        <begin position="288"/>
        <end position="297"/>
    </location>
</feature>
<accession>A0A2I1MND3</accession>
<dbReference type="Gene3D" id="2.10.10.90">
    <property type="match status" value="2"/>
</dbReference>
<dbReference type="Proteomes" id="UP000234239">
    <property type="component" value="Unassembled WGS sequence"/>
</dbReference>
<evidence type="ECO:0000256" key="1">
    <source>
        <dbReference type="SAM" id="MobiDB-lite"/>
    </source>
</evidence>
<organism evidence="2 3">
    <name type="scientific">Aerococcus sanguinicola</name>
    <dbReference type="NCBI Taxonomy" id="119206"/>
    <lineage>
        <taxon>Bacteria</taxon>
        <taxon>Bacillati</taxon>
        <taxon>Bacillota</taxon>
        <taxon>Bacilli</taxon>
        <taxon>Lactobacillales</taxon>
        <taxon>Aerococcaceae</taxon>
        <taxon>Aerococcus</taxon>
    </lineage>
</organism>
<proteinExistence type="predicted"/>
<reference evidence="2 3" key="1">
    <citation type="submission" date="2017-12" db="EMBL/GenBank/DDBJ databases">
        <title>Phylogenetic diversity of female urinary microbiome.</title>
        <authorList>
            <person name="Thomas-White K."/>
            <person name="Wolfe A.J."/>
        </authorList>
    </citation>
    <scope>NUCLEOTIDE SEQUENCE [LARGE SCALE GENOMIC DNA]</scope>
    <source>
        <strain evidence="2 3">UMB0139</strain>
    </source>
</reference>
<dbReference type="OrthoDB" id="1849628at2"/>
<protein>
    <recommendedName>
        <fullName evidence="4">Carbohydrate-binding protein</fullName>
    </recommendedName>
</protein>
<dbReference type="EMBL" id="PKGY01000003">
    <property type="protein sequence ID" value="PKZ21660.1"/>
    <property type="molecule type" value="Genomic_DNA"/>
</dbReference>
<dbReference type="RefSeq" id="WP_070485686.1">
    <property type="nucleotide sequence ID" value="NZ_CAJHKM010000006.1"/>
</dbReference>
<name>A0A2I1MND3_9LACT</name>
<feature type="region of interest" description="Disordered" evidence="1">
    <location>
        <begin position="288"/>
        <end position="319"/>
    </location>
</feature>
<sequence>MKKIKILLLLGLMTILTPNIWAYWSSHLENPQAQSQTGNVVIGKWIYSDLSNRKVIYLDLNAPDTWPDRIEEGTIVIVEDNNENLLVYETLHSIDRTDQRFNPTQPNTNWAQPMIYSENTAEYRWFHHYYNGDIVIFNKAYYRYTGSIPHNPNTITQTPPSPNSNRWEHLPKTWTVDPWFRYVLYNEGDIVSYKGKLYESTVSGNSNFEPDLENNPWRVVGTAWSIAPYAGLSMEEEGEKEWQEDKLYHKGDQVLLNNERYILSADRSQGELPSDFPNIWEKLEEEKLEEEKLEPEQSEPNTSPQDNAPKADQGTLWKEGQEYHQGEIVVYKEIPYQLIADYSVDDIPDQNPNIWQVIEFEDEGGSD</sequence>
<evidence type="ECO:0008006" key="4">
    <source>
        <dbReference type="Google" id="ProtNLM"/>
    </source>
</evidence>
<evidence type="ECO:0000313" key="3">
    <source>
        <dbReference type="Proteomes" id="UP000234239"/>
    </source>
</evidence>
<comment type="caution">
    <text evidence="2">The sequence shown here is derived from an EMBL/GenBank/DDBJ whole genome shotgun (WGS) entry which is preliminary data.</text>
</comment>
<gene>
    <name evidence="2" type="ORF">CYJ28_07080</name>
</gene>
<dbReference type="AlphaFoldDB" id="A0A2I1MND3"/>